<dbReference type="Gene3D" id="1.10.510.10">
    <property type="entry name" value="Transferase(Phosphotransferase) domain 1"/>
    <property type="match status" value="1"/>
</dbReference>
<keyword evidence="1" id="KW-0547">Nucleotide-binding</keyword>
<name>A0A5A8E2L7_CAFRO</name>
<sequence length="308" mass="32903">MAATDAEERVCWPDYKFRQLLGTGSFARVFAAGVTTTATRPAARRPLFGDAAASRSAPLDMCGSKRSSTAVVGTALGARKLPRVVAVKQYNRAALREPAMRDMVMAEARAMRDAGDHENVCRLLDAFEDHRGRVTEARGSLVYMAPEALVRGHTHHARPTDVWSLGVCFYLMLTGSFPFRGDSEAEVVRMVRTRPPNAKADGLPAGHPASELTLRLLDRSAATRPTAEAVCADPWLRGGAAGERSPEAQDGGDVATQAELVDVTTIPTVPVPVRPRAAGRPALAVDVSDAADSKPLAGMSADQRSHRP</sequence>
<feature type="compositionally biased region" description="Low complexity" evidence="3">
    <location>
        <begin position="274"/>
        <end position="290"/>
    </location>
</feature>
<dbReference type="InterPro" id="IPR000719">
    <property type="entry name" value="Prot_kinase_dom"/>
</dbReference>
<reference evidence="5 6" key="1">
    <citation type="submission" date="2019-07" db="EMBL/GenBank/DDBJ databases">
        <title>Genomes of Cafeteria roenbergensis.</title>
        <authorList>
            <person name="Fischer M.G."/>
            <person name="Hackl T."/>
            <person name="Roman M."/>
        </authorList>
    </citation>
    <scope>NUCLEOTIDE SEQUENCE [LARGE SCALE GENOMIC DNA]</scope>
    <source>
        <strain evidence="5 6">RCC970-E3</strain>
    </source>
</reference>
<protein>
    <recommendedName>
        <fullName evidence="4">Protein kinase domain-containing protein</fullName>
    </recommendedName>
</protein>
<dbReference type="AlphaFoldDB" id="A0A5A8E2L7"/>
<dbReference type="PANTHER" id="PTHR24346">
    <property type="entry name" value="MAP/MICROTUBULE AFFINITY-REGULATING KINASE"/>
    <property type="match status" value="1"/>
</dbReference>
<organism evidence="5 6">
    <name type="scientific">Cafeteria roenbergensis</name>
    <name type="common">Marine flagellate</name>
    <dbReference type="NCBI Taxonomy" id="33653"/>
    <lineage>
        <taxon>Eukaryota</taxon>
        <taxon>Sar</taxon>
        <taxon>Stramenopiles</taxon>
        <taxon>Bigyra</taxon>
        <taxon>Opalozoa</taxon>
        <taxon>Bicosoecida</taxon>
        <taxon>Cafeteriaceae</taxon>
        <taxon>Cafeteria</taxon>
    </lineage>
</organism>
<dbReference type="PANTHER" id="PTHR24346:SF30">
    <property type="entry name" value="MATERNAL EMBRYONIC LEUCINE ZIPPER KINASE"/>
    <property type="match status" value="1"/>
</dbReference>
<evidence type="ECO:0000256" key="3">
    <source>
        <dbReference type="SAM" id="MobiDB-lite"/>
    </source>
</evidence>
<evidence type="ECO:0000313" key="5">
    <source>
        <dbReference type="EMBL" id="KAA0171709.1"/>
    </source>
</evidence>
<evidence type="ECO:0000256" key="1">
    <source>
        <dbReference type="ARBA" id="ARBA00022741"/>
    </source>
</evidence>
<accession>A0A5A8E2L7</accession>
<evidence type="ECO:0000259" key="4">
    <source>
        <dbReference type="PROSITE" id="PS50011"/>
    </source>
</evidence>
<dbReference type="GO" id="GO:0004674">
    <property type="term" value="F:protein serine/threonine kinase activity"/>
    <property type="evidence" value="ECO:0007669"/>
    <property type="project" value="TreeGrafter"/>
</dbReference>
<dbReference type="GO" id="GO:0035556">
    <property type="term" value="P:intracellular signal transduction"/>
    <property type="evidence" value="ECO:0007669"/>
    <property type="project" value="TreeGrafter"/>
</dbReference>
<dbReference type="InterPro" id="IPR011009">
    <property type="entry name" value="Kinase-like_dom_sf"/>
</dbReference>
<dbReference type="PROSITE" id="PS50011">
    <property type="entry name" value="PROTEIN_KINASE_DOM"/>
    <property type="match status" value="1"/>
</dbReference>
<proteinExistence type="predicted"/>
<dbReference type="Proteomes" id="UP000324907">
    <property type="component" value="Unassembled WGS sequence"/>
</dbReference>
<dbReference type="GO" id="GO:0005524">
    <property type="term" value="F:ATP binding"/>
    <property type="evidence" value="ECO:0007669"/>
    <property type="project" value="UniProtKB-KW"/>
</dbReference>
<comment type="caution">
    <text evidence="5">The sequence shown here is derived from an EMBL/GenBank/DDBJ whole genome shotgun (WGS) entry which is preliminary data.</text>
</comment>
<keyword evidence="2" id="KW-0067">ATP-binding</keyword>
<dbReference type="EMBL" id="VLTL01000005">
    <property type="protein sequence ID" value="KAA0171709.1"/>
    <property type="molecule type" value="Genomic_DNA"/>
</dbReference>
<gene>
    <name evidence="5" type="ORF">FNF28_00642</name>
</gene>
<dbReference type="Gene3D" id="3.30.200.20">
    <property type="entry name" value="Phosphorylase Kinase, domain 1"/>
    <property type="match status" value="1"/>
</dbReference>
<dbReference type="GO" id="GO:0005737">
    <property type="term" value="C:cytoplasm"/>
    <property type="evidence" value="ECO:0007669"/>
    <property type="project" value="TreeGrafter"/>
</dbReference>
<feature type="domain" description="Protein kinase" evidence="4">
    <location>
        <begin position="1"/>
        <end position="236"/>
    </location>
</feature>
<dbReference type="Pfam" id="PF00069">
    <property type="entry name" value="Pkinase"/>
    <property type="match status" value="1"/>
</dbReference>
<feature type="region of interest" description="Disordered" evidence="3">
    <location>
        <begin position="271"/>
        <end position="308"/>
    </location>
</feature>
<dbReference type="SUPFAM" id="SSF56112">
    <property type="entry name" value="Protein kinase-like (PK-like)"/>
    <property type="match status" value="1"/>
</dbReference>
<evidence type="ECO:0000256" key="2">
    <source>
        <dbReference type="ARBA" id="ARBA00022840"/>
    </source>
</evidence>
<evidence type="ECO:0000313" key="6">
    <source>
        <dbReference type="Proteomes" id="UP000324907"/>
    </source>
</evidence>